<name>A0A8K1CQ25_PYTOL</name>
<keyword evidence="2" id="KW-1133">Transmembrane helix</keyword>
<keyword evidence="2" id="KW-0472">Membrane</keyword>
<evidence type="ECO:0000256" key="1">
    <source>
        <dbReference type="SAM" id="MobiDB-lite"/>
    </source>
</evidence>
<dbReference type="OrthoDB" id="167158at2759"/>
<sequence length="230" mass="23412">MNPIKFLSISTLFMAAALAADNSTESTCVQVAVLYDATYCVEGPICSGNGTQPAGWNCPTRGAVATAGCHEYLPSYNNETASCEAPVDSECQPIDGDVWGCVWPENNGSSSSSGSWDDVGFPTRTVVLAPPSNNTIVVPATVLSASETSSNDSGSSGSSGATIGAVAAVAGVACVAAGAVIYRQQKRRSAEADDLATAINTPPNGRSAAPLTPPLHYSAKFFPQSPSASL</sequence>
<protein>
    <submittedName>
        <fullName evidence="4">Uncharacterized protein</fullName>
    </submittedName>
</protein>
<comment type="caution">
    <text evidence="4">The sequence shown here is derived from an EMBL/GenBank/DDBJ whole genome shotgun (WGS) entry which is preliminary data.</text>
</comment>
<evidence type="ECO:0000313" key="5">
    <source>
        <dbReference type="Proteomes" id="UP000794436"/>
    </source>
</evidence>
<dbReference type="AlphaFoldDB" id="A0A8K1CQ25"/>
<evidence type="ECO:0000256" key="2">
    <source>
        <dbReference type="SAM" id="Phobius"/>
    </source>
</evidence>
<feature type="transmembrane region" description="Helical" evidence="2">
    <location>
        <begin position="161"/>
        <end position="182"/>
    </location>
</feature>
<organism evidence="4 5">
    <name type="scientific">Pythium oligandrum</name>
    <name type="common">Mycoparasitic fungus</name>
    <dbReference type="NCBI Taxonomy" id="41045"/>
    <lineage>
        <taxon>Eukaryota</taxon>
        <taxon>Sar</taxon>
        <taxon>Stramenopiles</taxon>
        <taxon>Oomycota</taxon>
        <taxon>Peronosporomycetes</taxon>
        <taxon>Pythiales</taxon>
        <taxon>Pythiaceae</taxon>
        <taxon>Pythium</taxon>
    </lineage>
</organism>
<evidence type="ECO:0000313" key="4">
    <source>
        <dbReference type="EMBL" id="TMW66903.1"/>
    </source>
</evidence>
<keyword evidence="2" id="KW-0812">Transmembrane</keyword>
<proteinExistence type="predicted"/>
<feature type="chain" id="PRO_5035471300" evidence="3">
    <location>
        <begin position="20"/>
        <end position="230"/>
    </location>
</feature>
<reference evidence="4" key="1">
    <citation type="submission" date="2019-03" db="EMBL/GenBank/DDBJ databases">
        <title>Long read genome sequence of the mycoparasitic Pythium oligandrum ATCC 38472 isolated from sugarbeet rhizosphere.</title>
        <authorList>
            <person name="Gaulin E."/>
        </authorList>
    </citation>
    <scope>NUCLEOTIDE SEQUENCE</scope>
    <source>
        <strain evidence="4">ATCC 38472_TT</strain>
    </source>
</reference>
<dbReference type="EMBL" id="SPLM01000006">
    <property type="protein sequence ID" value="TMW66903.1"/>
    <property type="molecule type" value="Genomic_DNA"/>
</dbReference>
<feature type="region of interest" description="Disordered" evidence="1">
    <location>
        <begin position="193"/>
        <end position="212"/>
    </location>
</feature>
<keyword evidence="5" id="KW-1185">Reference proteome</keyword>
<accession>A0A8K1CQ25</accession>
<gene>
    <name evidence="4" type="ORF">Poli38472_012019</name>
</gene>
<dbReference type="Proteomes" id="UP000794436">
    <property type="component" value="Unassembled WGS sequence"/>
</dbReference>
<evidence type="ECO:0000256" key="3">
    <source>
        <dbReference type="SAM" id="SignalP"/>
    </source>
</evidence>
<feature type="signal peptide" evidence="3">
    <location>
        <begin position="1"/>
        <end position="19"/>
    </location>
</feature>
<keyword evidence="3" id="KW-0732">Signal</keyword>